<keyword evidence="1" id="KW-0732">Signal</keyword>
<dbReference type="Pfam" id="PF02469">
    <property type="entry name" value="Fasciclin"/>
    <property type="match status" value="2"/>
</dbReference>
<evidence type="ECO:0000259" key="2">
    <source>
        <dbReference type="PROSITE" id="PS50213"/>
    </source>
</evidence>
<feature type="signal peptide" evidence="1">
    <location>
        <begin position="1"/>
        <end position="19"/>
    </location>
</feature>
<sequence length="357" mass="39023">MHLLKFISIALFGVSFTLGQDNNQQAPQGDSSKTITQLLTSDSSLNITGFLELITSDPGYAPIISLLNSTESNFTAFIPNNKAVRALSILYKSDARRQGNDDSGDYPPANYTLLNMTAAELVTYHVANGSYELTNFTWNSYPVPSLLNTPLDPSDNGLPILITNNATAEEITNSTWVEENQDDLIYRPGNGVNFARVLYKDIAASNGRVNIIDNLLYPPQSPTTVLSNIYATRTLFNVVRNFPDLVETLNNGTNFTLLAPNNEALRDVDFGSLDNDTIKNIILTHVIPGTYYSYNISQAAVQNQGNFTVNAANSTPLPIYVNGSNILINDTASVVRTDALFNNGVMHIIDQLLMPSA</sequence>
<comment type="caution">
    <text evidence="3">The sequence shown here is derived from an EMBL/GenBank/DDBJ whole genome shotgun (WGS) entry which is preliminary data.</text>
</comment>
<name>A0A1C7NDF4_9FUNG</name>
<feature type="chain" id="PRO_5008889640" evidence="1">
    <location>
        <begin position="20"/>
        <end position="357"/>
    </location>
</feature>
<dbReference type="AlphaFoldDB" id="A0A1C7NDF4"/>
<feature type="domain" description="FAS1" evidence="2">
    <location>
        <begin position="32"/>
        <end position="216"/>
    </location>
</feature>
<dbReference type="Gene3D" id="2.30.180.10">
    <property type="entry name" value="FAS1 domain"/>
    <property type="match status" value="2"/>
</dbReference>
<dbReference type="InterPro" id="IPR000782">
    <property type="entry name" value="FAS1_domain"/>
</dbReference>
<accession>A0A1C7NDF4</accession>
<dbReference type="SMART" id="SM00554">
    <property type="entry name" value="FAS1"/>
    <property type="match status" value="2"/>
</dbReference>
<dbReference type="EMBL" id="LUGH01000248">
    <property type="protein sequence ID" value="OBZ87088.1"/>
    <property type="molecule type" value="Genomic_DNA"/>
</dbReference>
<dbReference type="PROSITE" id="PS50213">
    <property type="entry name" value="FAS1"/>
    <property type="match status" value="2"/>
</dbReference>
<reference evidence="3 4" key="1">
    <citation type="submission" date="2016-03" db="EMBL/GenBank/DDBJ databases">
        <title>Choanephora cucurbitarum.</title>
        <authorList>
            <person name="Min B."/>
            <person name="Park H."/>
            <person name="Park J.-H."/>
            <person name="Shin H.-D."/>
            <person name="Choi I.-G."/>
        </authorList>
    </citation>
    <scope>NUCLEOTIDE SEQUENCE [LARGE SCALE GENOMIC DNA]</scope>
    <source>
        <strain evidence="3 4">KUS-F28377</strain>
    </source>
</reference>
<evidence type="ECO:0000256" key="1">
    <source>
        <dbReference type="SAM" id="SignalP"/>
    </source>
</evidence>
<protein>
    <submittedName>
        <fullName evidence="3">Periostin</fullName>
    </submittedName>
</protein>
<dbReference type="Proteomes" id="UP000093000">
    <property type="component" value="Unassembled WGS sequence"/>
</dbReference>
<dbReference type="InterPro" id="IPR036378">
    <property type="entry name" value="FAS1_dom_sf"/>
</dbReference>
<evidence type="ECO:0000313" key="4">
    <source>
        <dbReference type="Proteomes" id="UP000093000"/>
    </source>
</evidence>
<proteinExistence type="predicted"/>
<gene>
    <name evidence="3" type="primary">POSTN</name>
    <name evidence="3" type="ORF">A0J61_04860</name>
</gene>
<dbReference type="SUPFAM" id="SSF82153">
    <property type="entry name" value="FAS1 domain"/>
    <property type="match status" value="2"/>
</dbReference>
<feature type="domain" description="FAS1" evidence="2">
    <location>
        <begin position="219"/>
        <end position="353"/>
    </location>
</feature>
<dbReference type="GO" id="GO:0005615">
    <property type="term" value="C:extracellular space"/>
    <property type="evidence" value="ECO:0007669"/>
    <property type="project" value="TreeGrafter"/>
</dbReference>
<dbReference type="STRING" id="101091.A0A1C7NDF4"/>
<dbReference type="InParanoid" id="A0A1C7NDF4"/>
<dbReference type="InterPro" id="IPR050904">
    <property type="entry name" value="Adhesion/Biosynth-related"/>
</dbReference>
<dbReference type="PANTHER" id="PTHR10900:SF77">
    <property type="entry name" value="FI19380P1"/>
    <property type="match status" value="1"/>
</dbReference>
<keyword evidence="4" id="KW-1185">Reference proteome</keyword>
<dbReference type="PANTHER" id="PTHR10900">
    <property type="entry name" value="PERIOSTIN-RELATED"/>
    <property type="match status" value="1"/>
</dbReference>
<dbReference type="OrthoDB" id="286301at2759"/>
<evidence type="ECO:0000313" key="3">
    <source>
        <dbReference type="EMBL" id="OBZ87088.1"/>
    </source>
</evidence>
<organism evidence="3 4">
    <name type="scientific">Choanephora cucurbitarum</name>
    <dbReference type="NCBI Taxonomy" id="101091"/>
    <lineage>
        <taxon>Eukaryota</taxon>
        <taxon>Fungi</taxon>
        <taxon>Fungi incertae sedis</taxon>
        <taxon>Mucoromycota</taxon>
        <taxon>Mucoromycotina</taxon>
        <taxon>Mucoromycetes</taxon>
        <taxon>Mucorales</taxon>
        <taxon>Mucorineae</taxon>
        <taxon>Choanephoraceae</taxon>
        <taxon>Choanephoroideae</taxon>
        <taxon>Choanephora</taxon>
    </lineage>
</organism>